<comment type="caution">
    <text evidence="1">The sequence shown here is derived from an EMBL/GenBank/DDBJ whole genome shotgun (WGS) entry which is preliminary data.</text>
</comment>
<evidence type="ECO:0000313" key="1">
    <source>
        <dbReference type="EMBL" id="MBM6705227.1"/>
    </source>
</evidence>
<evidence type="ECO:0000313" key="2">
    <source>
        <dbReference type="Proteomes" id="UP000715095"/>
    </source>
</evidence>
<evidence type="ECO:0008006" key="3">
    <source>
        <dbReference type="Google" id="ProtNLM"/>
    </source>
</evidence>
<name>A0ABS2DV50_9BURK</name>
<reference evidence="1 2" key="1">
    <citation type="journal article" date="2021" name="Sci. Rep.">
        <title>The distribution of antibiotic resistance genes in chicken gut microbiota commensals.</title>
        <authorList>
            <person name="Juricova H."/>
            <person name="Matiasovicova J."/>
            <person name="Kubasova T."/>
            <person name="Cejkova D."/>
            <person name="Rychlik I."/>
        </authorList>
    </citation>
    <scope>NUCLEOTIDE SEQUENCE [LARGE SCALE GENOMIC DNA]</scope>
    <source>
        <strain evidence="1 2">An829</strain>
    </source>
</reference>
<gene>
    <name evidence="1" type="ORF">H6A60_12205</name>
</gene>
<protein>
    <recommendedName>
        <fullName evidence="3">MBG domain-containing protein</fullName>
    </recommendedName>
</protein>
<dbReference type="Proteomes" id="UP000715095">
    <property type="component" value="Unassembled WGS sequence"/>
</dbReference>
<keyword evidence="2" id="KW-1185">Reference proteome</keyword>
<organism evidence="1 2">
    <name type="scientific">Sutterella massiliensis</name>
    <dbReference type="NCBI Taxonomy" id="1816689"/>
    <lineage>
        <taxon>Bacteria</taxon>
        <taxon>Pseudomonadati</taxon>
        <taxon>Pseudomonadota</taxon>
        <taxon>Betaproteobacteria</taxon>
        <taxon>Burkholderiales</taxon>
        <taxon>Sutterellaceae</taxon>
        <taxon>Sutterella</taxon>
    </lineage>
</organism>
<dbReference type="RefSeq" id="WP_205105036.1">
    <property type="nucleotide sequence ID" value="NZ_JACJJC010000223.1"/>
</dbReference>
<dbReference type="EMBL" id="JACJJC010000223">
    <property type="protein sequence ID" value="MBM6705227.1"/>
    <property type="molecule type" value="Genomic_DNA"/>
</dbReference>
<sequence length="194" mass="19948">DYTGVTRVGYTDAGSESDPTHLVFGMTEAFGDTSMLMVSSNSEVRFGGLNSDKAYTQTVGGLSGTGTLDLGSAAHLTLNQSVVQGVTSAPTTDEPGKLGILNNILGTGAANPESGAVLNVVLDGAVKDYEVVFTDQNVTVSDDQVDFSGLITLTNSAVTAYKNGRSDTVGGQEYADVNKILTGATLQLKSNGLL</sequence>
<feature type="non-terminal residue" evidence="1">
    <location>
        <position position="1"/>
    </location>
</feature>
<proteinExistence type="predicted"/>
<accession>A0ABS2DV50</accession>
<feature type="non-terminal residue" evidence="1">
    <location>
        <position position="194"/>
    </location>
</feature>